<evidence type="ECO:0000313" key="2">
    <source>
        <dbReference type="Proteomes" id="UP001232148"/>
    </source>
</evidence>
<accession>A0AAD9M374</accession>
<sequence>MSKVQTFCDTNASWHGLGPPSATYLPTHCPAVKRRLRTIAISPFIWACMGPFLAVRPSPRRSQSLMSPPENPA</sequence>
<name>A0AAD9M374_9PEZI</name>
<evidence type="ECO:0000313" key="1">
    <source>
        <dbReference type="EMBL" id="KAK2031379.1"/>
    </source>
</evidence>
<dbReference type="AlphaFoldDB" id="A0AAD9M374"/>
<reference evidence="1" key="1">
    <citation type="submission" date="2021-06" db="EMBL/GenBank/DDBJ databases">
        <title>Comparative genomics, transcriptomics and evolutionary studies reveal genomic signatures of adaptation to plant cell wall in hemibiotrophic fungi.</title>
        <authorList>
            <consortium name="DOE Joint Genome Institute"/>
            <person name="Baroncelli R."/>
            <person name="Diaz J.F."/>
            <person name="Benocci T."/>
            <person name="Peng M."/>
            <person name="Battaglia E."/>
            <person name="Haridas S."/>
            <person name="Andreopoulos W."/>
            <person name="Labutti K."/>
            <person name="Pangilinan J."/>
            <person name="Floch G.L."/>
            <person name="Makela M.R."/>
            <person name="Henrissat B."/>
            <person name="Grigoriev I.V."/>
            <person name="Crouch J.A."/>
            <person name="De Vries R.P."/>
            <person name="Sukno S.A."/>
            <person name="Thon M.R."/>
        </authorList>
    </citation>
    <scope>NUCLEOTIDE SEQUENCE</scope>
    <source>
        <strain evidence="1">MAFF235873</strain>
    </source>
</reference>
<proteinExistence type="predicted"/>
<keyword evidence="2" id="KW-1185">Reference proteome</keyword>
<comment type="caution">
    <text evidence="1">The sequence shown here is derived from an EMBL/GenBank/DDBJ whole genome shotgun (WGS) entry which is preliminary data.</text>
</comment>
<organism evidence="1 2">
    <name type="scientific">Colletotrichum zoysiae</name>
    <dbReference type="NCBI Taxonomy" id="1216348"/>
    <lineage>
        <taxon>Eukaryota</taxon>
        <taxon>Fungi</taxon>
        <taxon>Dikarya</taxon>
        <taxon>Ascomycota</taxon>
        <taxon>Pezizomycotina</taxon>
        <taxon>Sordariomycetes</taxon>
        <taxon>Hypocreomycetidae</taxon>
        <taxon>Glomerellales</taxon>
        <taxon>Glomerellaceae</taxon>
        <taxon>Colletotrichum</taxon>
        <taxon>Colletotrichum graminicola species complex</taxon>
    </lineage>
</organism>
<protein>
    <submittedName>
        <fullName evidence="1">Uncharacterized protein</fullName>
    </submittedName>
</protein>
<dbReference type="Proteomes" id="UP001232148">
    <property type="component" value="Unassembled WGS sequence"/>
</dbReference>
<dbReference type="EMBL" id="MU842841">
    <property type="protein sequence ID" value="KAK2031379.1"/>
    <property type="molecule type" value="Genomic_DNA"/>
</dbReference>
<gene>
    <name evidence="1" type="ORF">LX32DRAFT_637351</name>
</gene>